<organism evidence="2 3">
    <name type="scientific">Polarella glacialis</name>
    <name type="common">Dinoflagellate</name>
    <dbReference type="NCBI Taxonomy" id="89957"/>
    <lineage>
        <taxon>Eukaryota</taxon>
        <taxon>Sar</taxon>
        <taxon>Alveolata</taxon>
        <taxon>Dinophyceae</taxon>
        <taxon>Suessiales</taxon>
        <taxon>Suessiaceae</taxon>
        <taxon>Polarella</taxon>
    </lineage>
</organism>
<dbReference type="EMBL" id="CAJNNV010005612">
    <property type="protein sequence ID" value="CAE8592330.1"/>
    <property type="molecule type" value="Genomic_DNA"/>
</dbReference>
<protein>
    <submittedName>
        <fullName evidence="2">Uncharacterized protein</fullName>
    </submittedName>
</protein>
<feature type="transmembrane region" description="Helical" evidence="1">
    <location>
        <begin position="76"/>
        <end position="97"/>
    </location>
</feature>
<keyword evidence="3" id="KW-1185">Reference proteome</keyword>
<evidence type="ECO:0000256" key="1">
    <source>
        <dbReference type="SAM" id="Phobius"/>
    </source>
</evidence>
<sequence length="166" mass="17392">MPAGWPDVSCKKTLPAACSWRSQDSKDYFAGEFATCPLGYGRLIATAPCATNEAGSWQAGNSRAALNSVGCRRETVVVVVVVAGVVAVVVVAVAVAVTVVVVAVVVVFFVVVRLLVLGFVLVIVETSTESGLNQSALWHHPSLAVVVCVVCCCCRCTPHFKVDQAL</sequence>
<feature type="transmembrane region" description="Helical" evidence="1">
    <location>
        <begin position="103"/>
        <end position="124"/>
    </location>
</feature>
<keyword evidence="1" id="KW-0812">Transmembrane</keyword>
<evidence type="ECO:0000313" key="3">
    <source>
        <dbReference type="Proteomes" id="UP000654075"/>
    </source>
</evidence>
<dbReference type="AlphaFoldDB" id="A0A813E0X0"/>
<keyword evidence="1" id="KW-1133">Transmembrane helix</keyword>
<keyword evidence="1" id="KW-0472">Membrane</keyword>
<proteinExistence type="predicted"/>
<comment type="caution">
    <text evidence="2">The sequence shown here is derived from an EMBL/GenBank/DDBJ whole genome shotgun (WGS) entry which is preliminary data.</text>
</comment>
<accession>A0A813E0X0</accession>
<gene>
    <name evidence="2" type="ORF">PGLA1383_LOCUS10985</name>
</gene>
<dbReference type="Proteomes" id="UP000654075">
    <property type="component" value="Unassembled WGS sequence"/>
</dbReference>
<name>A0A813E0X0_POLGL</name>
<reference evidence="2" key="1">
    <citation type="submission" date="2021-02" db="EMBL/GenBank/DDBJ databases">
        <authorList>
            <person name="Dougan E. K."/>
            <person name="Rhodes N."/>
            <person name="Thang M."/>
            <person name="Chan C."/>
        </authorList>
    </citation>
    <scope>NUCLEOTIDE SEQUENCE</scope>
</reference>
<evidence type="ECO:0000313" key="2">
    <source>
        <dbReference type="EMBL" id="CAE8592330.1"/>
    </source>
</evidence>